<feature type="chain" id="PRO_5043775724" description="Leucine-rich repeat extensin-like protein 3" evidence="1">
    <location>
        <begin position="23"/>
        <end position="132"/>
    </location>
</feature>
<evidence type="ECO:0000256" key="1">
    <source>
        <dbReference type="SAM" id="SignalP"/>
    </source>
</evidence>
<keyword evidence="3" id="KW-1185">Reference proteome</keyword>
<feature type="signal peptide" evidence="1">
    <location>
        <begin position="1"/>
        <end position="22"/>
    </location>
</feature>
<dbReference type="Proteomes" id="UP000685013">
    <property type="component" value="Chromosome 1"/>
</dbReference>
<comment type="caution">
    <text evidence="2">The sequence shown here is derived from an EMBL/GenBank/DDBJ whole genome shotgun (WGS) entry which is preliminary data.</text>
</comment>
<evidence type="ECO:0000313" key="2">
    <source>
        <dbReference type="EMBL" id="KAG6607747.1"/>
    </source>
</evidence>
<evidence type="ECO:0000313" key="3">
    <source>
        <dbReference type="Proteomes" id="UP000685013"/>
    </source>
</evidence>
<reference evidence="2 3" key="1">
    <citation type="journal article" date="2021" name="Hortic Res">
        <title>The domestication of Cucurbita argyrosperma as revealed by the genome of its wild relative.</title>
        <authorList>
            <person name="Barrera-Redondo J."/>
            <person name="Sanchez-de la Vega G."/>
            <person name="Aguirre-Liguori J.A."/>
            <person name="Castellanos-Morales G."/>
            <person name="Gutierrez-Guerrero Y.T."/>
            <person name="Aguirre-Dugua X."/>
            <person name="Aguirre-Planter E."/>
            <person name="Tenaillon M.I."/>
            <person name="Lira-Saade R."/>
            <person name="Eguiarte L.E."/>
        </authorList>
    </citation>
    <scope>NUCLEOTIDE SEQUENCE [LARGE SCALE GENOMIC DNA]</scope>
    <source>
        <strain evidence="2">JBR-2021</strain>
    </source>
</reference>
<keyword evidence="1" id="KW-0732">Signal</keyword>
<feature type="non-terminal residue" evidence="2">
    <location>
        <position position="1"/>
    </location>
</feature>
<dbReference type="AlphaFoldDB" id="A0AAV6P5Y2"/>
<proteinExistence type="predicted"/>
<accession>A0AAV6P5Y2</accession>
<dbReference type="EMBL" id="JAGKQH010000001">
    <property type="protein sequence ID" value="KAG6607747.1"/>
    <property type="molecule type" value="Genomic_DNA"/>
</dbReference>
<sequence>MSPAKFLALVIVFHLKSAITAADDASMPTPTSCENCALCQSACRPPPDAQPLLPPPPPPPIAEPEPLPVPVPPGNCPPTIVQCCQFMPPPAPPPPPNGNNIYTPFYNESCSSFLKRGLVSVLAPVFGVAAIF</sequence>
<evidence type="ECO:0008006" key="4">
    <source>
        <dbReference type="Google" id="ProtNLM"/>
    </source>
</evidence>
<gene>
    <name evidence="2" type="ORF">SDJN03_01089</name>
</gene>
<name>A0AAV6P5Y2_9ROSI</name>
<protein>
    <recommendedName>
        <fullName evidence="4">Leucine-rich repeat extensin-like protein 3</fullName>
    </recommendedName>
</protein>
<organism evidence="2 3">
    <name type="scientific">Cucurbita argyrosperma subsp. sororia</name>
    <dbReference type="NCBI Taxonomy" id="37648"/>
    <lineage>
        <taxon>Eukaryota</taxon>
        <taxon>Viridiplantae</taxon>
        <taxon>Streptophyta</taxon>
        <taxon>Embryophyta</taxon>
        <taxon>Tracheophyta</taxon>
        <taxon>Spermatophyta</taxon>
        <taxon>Magnoliopsida</taxon>
        <taxon>eudicotyledons</taxon>
        <taxon>Gunneridae</taxon>
        <taxon>Pentapetalae</taxon>
        <taxon>rosids</taxon>
        <taxon>fabids</taxon>
        <taxon>Cucurbitales</taxon>
        <taxon>Cucurbitaceae</taxon>
        <taxon>Cucurbiteae</taxon>
        <taxon>Cucurbita</taxon>
    </lineage>
</organism>